<dbReference type="PANTHER" id="PTHR42792:SF2">
    <property type="entry name" value="FLAGELLIN"/>
    <property type="match status" value="1"/>
</dbReference>
<evidence type="ECO:0000256" key="5">
    <source>
        <dbReference type="SAM" id="Coils"/>
    </source>
</evidence>
<dbReference type="InterPro" id="IPR046358">
    <property type="entry name" value="Flagellin_C"/>
</dbReference>
<dbReference type="Pfam" id="PF00669">
    <property type="entry name" value="Flagellin_N"/>
    <property type="match status" value="1"/>
</dbReference>
<dbReference type="STRING" id="1121322.SAMN02745136_00753"/>
<name>A0A1M6LXG3_9FIRM</name>
<keyword evidence="9" id="KW-1185">Reference proteome</keyword>
<evidence type="ECO:0000256" key="2">
    <source>
        <dbReference type="ARBA" id="ARBA00020110"/>
    </source>
</evidence>
<comment type="subcellular location">
    <subcellularLocation>
        <location evidence="4">Secreted</location>
    </subcellularLocation>
    <subcellularLocation>
        <location evidence="4">Bacterial flagellum</location>
    </subcellularLocation>
</comment>
<dbReference type="Gene3D" id="1.20.1330.10">
    <property type="entry name" value="f41 fragment of flagellin, N-terminal domain"/>
    <property type="match status" value="2"/>
</dbReference>
<evidence type="ECO:0000256" key="1">
    <source>
        <dbReference type="ARBA" id="ARBA00005709"/>
    </source>
</evidence>
<keyword evidence="5" id="KW-0175">Coiled coil</keyword>
<dbReference type="SUPFAM" id="SSF64518">
    <property type="entry name" value="Phase 1 flagellin"/>
    <property type="match status" value="1"/>
</dbReference>
<dbReference type="EMBL" id="FRAC01000007">
    <property type="protein sequence ID" value="SHJ75855.1"/>
    <property type="molecule type" value="Genomic_DNA"/>
</dbReference>
<proteinExistence type="inferred from homology"/>
<keyword evidence="4" id="KW-0964">Secreted</keyword>
<evidence type="ECO:0000313" key="8">
    <source>
        <dbReference type="EMBL" id="SHJ75855.1"/>
    </source>
</evidence>
<dbReference type="GO" id="GO:0005576">
    <property type="term" value="C:extracellular region"/>
    <property type="evidence" value="ECO:0007669"/>
    <property type="project" value="UniProtKB-SubCell"/>
</dbReference>
<feature type="coiled-coil region" evidence="5">
    <location>
        <begin position="95"/>
        <end position="127"/>
    </location>
</feature>
<dbReference type="Gene3D" id="3.30.70.2120">
    <property type="match status" value="1"/>
</dbReference>
<dbReference type="Pfam" id="PF00700">
    <property type="entry name" value="Flagellin_C"/>
    <property type="match status" value="1"/>
</dbReference>
<dbReference type="Proteomes" id="UP000184386">
    <property type="component" value="Unassembled WGS sequence"/>
</dbReference>
<feature type="domain" description="Flagellin N-terminal" evidence="6">
    <location>
        <begin position="3"/>
        <end position="141"/>
    </location>
</feature>
<keyword evidence="8" id="KW-0969">Cilium</keyword>
<dbReference type="PANTHER" id="PTHR42792">
    <property type="entry name" value="FLAGELLIN"/>
    <property type="match status" value="1"/>
</dbReference>
<feature type="domain" description="Flagellin C-terminal" evidence="7">
    <location>
        <begin position="840"/>
        <end position="924"/>
    </location>
</feature>
<evidence type="ECO:0000256" key="3">
    <source>
        <dbReference type="ARBA" id="ARBA00023143"/>
    </source>
</evidence>
<comment type="function">
    <text evidence="4">Flagellin is the subunit protein which polymerizes to form the filaments of bacterial flagella.</text>
</comment>
<organism evidence="8 9">
    <name type="scientific">Anaerocolumna jejuensis DSM 15929</name>
    <dbReference type="NCBI Taxonomy" id="1121322"/>
    <lineage>
        <taxon>Bacteria</taxon>
        <taxon>Bacillati</taxon>
        <taxon>Bacillota</taxon>
        <taxon>Clostridia</taxon>
        <taxon>Lachnospirales</taxon>
        <taxon>Lachnospiraceae</taxon>
        <taxon>Anaerocolumna</taxon>
    </lineage>
</organism>
<sequence>MVIQHNLQAMNTNRMLGKVTSSLSKSTEKLSSGYRINRAADDAAGLAISEKMRAQVLGLDRASANAQDGISLVQTAEGALSESQNILQRMRELSVQAANETNKDEDRENIQLEINQLTDELNRIGNTTEFNTKKLLQGNTTKATTSSSDITTLQKGVKTDTKGNVSKLLEKTESKKAKTSTAILTAGSAGTTGSATAITTKTEAEASAKASTKLLGLEFEAAGTGTAGNAYSIELSSLGEGSASAKDTADFTNGKLTINLSEETLNSITTVSDLNSKVGELLASAAKASNNGTAGAITAITVKVPEGQDSSTDITSDLKALVSGTSSSEKANFSGGTAGKAGVYSFKLEDAFSETGDSITIAGYTFTAEAGAASASADNDNTFRLGTDVAKINLSTQAKDIAAELQNKLGTGATVTSAADGTITIKEAAGSEGKLKLDSTVTTKGNGNDETLTIKDEFGQNLQVKLVQAGDDNLAVSYTAATGTDTTGTITIALAKTTASNNSADAIQTALRSMTDSGLATDGVDVSKISVTGNAGWIEGTTGASINTSWSTMTGGVKAQQGVYEFNLTTKMSAGETLTIGGETFTAVESNADASKGEFNVGTDIASQLNNIQNAFNSNAVLKKYDMAIDGSKVTLTEQTASGKNLAAKGVSVSANDTMGSYSVDVANLLTDGASITIDGEQIKVSSKNEHVGYDNGTAIKEAKTVAEQIKKLTDAINTNKALSEKYTASVGDDGKLVLTQKNASAKGPEVSTTSSTKGNFELKLQIGANAGQSMTIEIGDNRALALGISGDGSSTTVKAGDGNVASYTTVANVNNGSDKDNIEFALDISSSDKASAATSVIGDALNNISKQRAVLGAAQNRLEHTISNLDNTSENLSSAESAIRDTDMAKEMVSYSKNNILSQAAQSMLAQANQSNQGVLSLLK</sequence>
<keyword evidence="3 4" id="KW-0975">Bacterial flagellum</keyword>
<dbReference type="InterPro" id="IPR001029">
    <property type="entry name" value="Flagellin_N"/>
</dbReference>
<dbReference type="AlphaFoldDB" id="A0A1M6LXG3"/>
<reference evidence="8 9" key="1">
    <citation type="submission" date="2016-11" db="EMBL/GenBank/DDBJ databases">
        <authorList>
            <person name="Jaros S."/>
            <person name="Januszkiewicz K."/>
            <person name="Wedrychowicz H."/>
        </authorList>
    </citation>
    <scope>NUCLEOTIDE SEQUENCE [LARGE SCALE GENOMIC DNA]</scope>
    <source>
        <strain evidence="8 9">DSM 15929</strain>
    </source>
</reference>
<gene>
    <name evidence="8" type="ORF">SAMN02745136_00753</name>
</gene>
<dbReference type="GO" id="GO:0009288">
    <property type="term" value="C:bacterial-type flagellum"/>
    <property type="evidence" value="ECO:0007669"/>
    <property type="project" value="UniProtKB-SubCell"/>
</dbReference>
<keyword evidence="8" id="KW-0966">Cell projection</keyword>
<evidence type="ECO:0000313" key="9">
    <source>
        <dbReference type="Proteomes" id="UP000184386"/>
    </source>
</evidence>
<evidence type="ECO:0000259" key="7">
    <source>
        <dbReference type="Pfam" id="PF00700"/>
    </source>
</evidence>
<dbReference type="InterPro" id="IPR001492">
    <property type="entry name" value="Flagellin"/>
</dbReference>
<evidence type="ECO:0000259" key="6">
    <source>
        <dbReference type="Pfam" id="PF00669"/>
    </source>
</evidence>
<dbReference type="PRINTS" id="PR00207">
    <property type="entry name" value="FLAGELLIN"/>
</dbReference>
<protein>
    <recommendedName>
        <fullName evidence="2 4">Flagellin</fullName>
    </recommendedName>
</protein>
<evidence type="ECO:0000256" key="4">
    <source>
        <dbReference type="RuleBase" id="RU362073"/>
    </source>
</evidence>
<dbReference type="RefSeq" id="WP_073273114.1">
    <property type="nucleotide sequence ID" value="NZ_FRAC01000007.1"/>
</dbReference>
<comment type="similarity">
    <text evidence="1 4">Belongs to the bacterial flagellin family.</text>
</comment>
<dbReference type="GO" id="GO:0005198">
    <property type="term" value="F:structural molecule activity"/>
    <property type="evidence" value="ECO:0007669"/>
    <property type="project" value="UniProtKB-UniRule"/>
</dbReference>
<accession>A0A1M6LXG3</accession>
<keyword evidence="8" id="KW-0282">Flagellum</keyword>